<dbReference type="Gene3D" id="3.10.20.90">
    <property type="entry name" value="Phosphatidylinositol 3-kinase Catalytic Subunit, Chain A, domain 1"/>
    <property type="match status" value="1"/>
</dbReference>
<dbReference type="InterPro" id="IPR045172">
    <property type="entry name" value="TBCB_Ubl"/>
</dbReference>
<evidence type="ECO:0000256" key="2">
    <source>
        <dbReference type="ARBA" id="ARBA00022490"/>
    </source>
</evidence>
<dbReference type="GO" id="GO:0005634">
    <property type="term" value="C:nucleus"/>
    <property type="evidence" value="ECO:0007669"/>
    <property type="project" value="TreeGrafter"/>
</dbReference>
<sequence>MADVSVKTADFVNVIISTSCEANFVEKRYYKGITVQDLKGKLEVVTGGSAATMKVKVFDKADKLVCELTDDNALIGSYPIDEGMRIHVEDQFVLRKQLDDEFQVQKFELSEQEYENRSDTLKAYLQRNKLGKYDEEEMQKKASEKKKEEELEQERLKTIAVDARCQVSVPGQPTRRATVKFVGKVSFSPGNWVGVQYDEPMGKNDGSVQGVRYFECSPKYGGFVKPLYVEVGDYPEEELDLDDEL</sequence>
<dbReference type="GO" id="GO:0005829">
    <property type="term" value="C:cytosol"/>
    <property type="evidence" value="ECO:0007669"/>
    <property type="project" value="UniProtKB-ARBA"/>
</dbReference>
<protein>
    <submittedName>
        <fullName evidence="5">Uncharacterized protein</fullName>
    </submittedName>
</protein>
<dbReference type="InterPro" id="IPR029071">
    <property type="entry name" value="Ubiquitin-like_domsf"/>
</dbReference>
<proteinExistence type="inferred from homology"/>
<dbReference type="Proteomes" id="UP000466442">
    <property type="component" value="Linkage Group LG9"/>
</dbReference>
<dbReference type="InterPro" id="IPR000626">
    <property type="entry name" value="Ubiquitin-like_dom"/>
</dbReference>
<dbReference type="GO" id="GO:0043014">
    <property type="term" value="F:alpha-tubulin binding"/>
    <property type="evidence" value="ECO:0007669"/>
    <property type="project" value="InterPro"/>
</dbReference>
<dbReference type="AlphaFoldDB" id="A0A6A4JVF5"/>
<comment type="caution">
    <text evidence="5">The sequence shown here is derived from an EMBL/GenBank/DDBJ whole genome shotgun (WGS) entry which is preliminary data.</text>
</comment>
<comment type="similarity">
    <text evidence="4">Belongs to the TBCB family.</text>
</comment>
<dbReference type="PROSITE" id="PS50245">
    <property type="entry name" value="CAP_GLY_2"/>
    <property type="match status" value="1"/>
</dbReference>
<keyword evidence="3" id="KW-0143">Chaperone</keyword>
<name>A0A6A4JVF5_APOLU</name>
<dbReference type="SUPFAM" id="SSF54236">
    <property type="entry name" value="Ubiquitin-like"/>
    <property type="match status" value="1"/>
</dbReference>
<keyword evidence="6" id="KW-1185">Reference proteome</keyword>
<dbReference type="GO" id="GO:0051010">
    <property type="term" value="F:microtubule plus-end binding"/>
    <property type="evidence" value="ECO:0007669"/>
    <property type="project" value="TreeGrafter"/>
</dbReference>
<evidence type="ECO:0000313" key="6">
    <source>
        <dbReference type="Proteomes" id="UP000466442"/>
    </source>
</evidence>
<dbReference type="GO" id="GO:0007023">
    <property type="term" value="P:post-chaperonin tubulin folding pathway"/>
    <property type="evidence" value="ECO:0007669"/>
    <property type="project" value="InterPro"/>
</dbReference>
<accession>A0A6A4JVF5</accession>
<dbReference type="EMBL" id="WIXP02000009">
    <property type="protein sequence ID" value="KAF6205232.1"/>
    <property type="molecule type" value="Genomic_DNA"/>
</dbReference>
<evidence type="ECO:0000313" key="5">
    <source>
        <dbReference type="EMBL" id="KAF6205232.1"/>
    </source>
</evidence>
<evidence type="ECO:0000256" key="4">
    <source>
        <dbReference type="ARBA" id="ARBA00025779"/>
    </source>
</evidence>
<dbReference type="InterPro" id="IPR000938">
    <property type="entry name" value="CAP-Gly_domain"/>
</dbReference>
<dbReference type="SUPFAM" id="SSF74924">
    <property type="entry name" value="Cap-Gly domain"/>
    <property type="match status" value="1"/>
</dbReference>
<keyword evidence="2" id="KW-0963">Cytoplasm</keyword>
<dbReference type="Gene3D" id="2.30.30.190">
    <property type="entry name" value="CAP Gly-rich-like domain"/>
    <property type="match status" value="1"/>
</dbReference>
<dbReference type="InterPro" id="IPR036859">
    <property type="entry name" value="CAP-Gly_dom_sf"/>
</dbReference>
<dbReference type="GO" id="GO:0035371">
    <property type="term" value="C:microtubule plus-end"/>
    <property type="evidence" value="ECO:0007669"/>
    <property type="project" value="TreeGrafter"/>
</dbReference>
<dbReference type="SMART" id="SM01052">
    <property type="entry name" value="CAP_GLY"/>
    <property type="match status" value="1"/>
</dbReference>
<dbReference type="OrthoDB" id="5295208at2759"/>
<dbReference type="PANTHER" id="PTHR18916">
    <property type="entry name" value="DYNACTIN 1-RELATED MICROTUBULE-BINDING"/>
    <property type="match status" value="1"/>
</dbReference>
<dbReference type="GO" id="GO:0005938">
    <property type="term" value="C:cell cortex"/>
    <property type="evidence" value="ECO:0007669"/>
    <property type="project" value="TreeGrafter"/>
</dbReference>
<dbReference type="PROSITE" id="PS00845">
    <property type="entry name" value="CAP_GLY_1"/>
    <property type="match status" value="1"/>
</dbReference>
<dbReference type="CDD" id="cd01789">
    <property type="entry name" value="Ubl_TBCB"/>
    <property type="match status" value="1"/>
</dbReference>
<dbReference type="PANTHER" id="PTHR18916:SF85">
    <property type="entry name" value="TUBULIN-FOLDING COFACTOR B"/>
    <property type="match status" value="1"/>
</dbReference>
<organism evidence="5 6">
    <name type="scientific">Apolygus lucorum</name>
    <name type="common">Small green plant bug</name>
    <name type="synonym">Lygocoris lucorum</name>
    <dbReference type="NCBI Taxonomy" id="248454"/>
    <lineage>
        <taxon>Eukaryota</taxon>
        <taxon>Metazoa</taxon>
        <taxon>Ecdysozoa</taxon>
        <taxon>Arthropoda</taxon>
        <taxon>Hexapoda</taxon>
        <taxon>Insecta</taxon>
        <taxon>Pterygota</taxon>
        <taxon>Neoptera</taxon>
        <taxon>Paraneoptera</taxon>
        <taxon>Hemiptera</taxon>
        <taxon>Heteroptera</taxon>
        <taxon>Panheteroptera</taxon>
        <taxon>Cimicomorpha</taxon>
        <taxon>Miridae</taxon>
        <taxon>Mirini</taxon>
        <taxon>Apolygus</taxon>
    </lineage>
</organism>
<evidence type="ECO:0000256" key="1">
    <source>
        <dbReference type="ARBA" id="ARBA00004496"/>
    </source>
</evidence>
<comment type="subcellular location">
    <subcellularLocation>
        <location evidence="1">Cytoplasm</location>
    </subcellularLocation>
</comment>
<dbReference type="GO" id="GO:0031122">
    <property type="term" value="P:cytoplasmic microtubule organization"/>
    <property type="evidence" value="ECO:0007669"/>
    <property type="project" value="TreeGrafter"/>
</dbReference>
<evidence type="ECO:0000256" key="3">
    <source>
        <dbReference type="ARBA" id="ARBA00023186"/>
    </source>
</evidence>
<dbReference type="FunFam" id="2.30.30.190:FF:000013">
    <property type="entry name" value="Tubulin-folding cofactor B"/>
    <property type="match status" value="1"/>
</dbReference>
<gene>
    <name evidence="5" type="ORF">GE061_019399</name>
</gene>
<reference evidence="5" key="1">
    <citation type="journal article" date="2021" name="Mol. Ecol. Resour.">
        <title>Apolygus lucorum genome provides insights into omnivorousness and mesophyll feeding.</title>
        <authorList>
            <person name="Liu Y."/>
            <person name="Liu H."/>
            <person name="Wang H."/>
            <person name="Huang T."/>
            <person name="Liu B."/>
            <person name="Yang B."/>
            <person name="Yin L."/>
            <person name="Li B."/>
            <person name="Zhang Y."/>
            <person name="Zhang S."/>
            <person name="Jiang F."/>
            <person name="Zhang X."/>
            <person name="Ren Y."/>
            <person name="Wang B."/>
            <person name="Wang S."/>
            <person name="Lu Y."/>
            <person name="Wu K."/>
            <person name="Fan W."/>
            <person name="Wang G."/>
        </authorList>
    </citation>
    <scope>NUCLEOTIDE SEQUENCE</scope>
    <source>
        <strain evidence="5">12Hb</strain>
    </source>
</reference>
<dbReference type="Pfam" id="PF01302">
    <property type="entry name" value="CAP_GLY"/>
    <property type="match status" value="1"/>
</dbReference>
<dbReference type="GO" id="GO:0007021">
    <property type="term" value="P:tubulin complex assembly"/>
    <property type="evidence" value="ECO:0007669"/>
    <property type="project" value="InterPro"/>
</dbReference>
<dbReference type="Pfam" id="PF14560">
    <property type="entry name" value="Ubiquitin_2"/>
    <property type="match status" value="1"/>
</dbReference>